<reference evidence="1" key="1">
    <citation type="submission" date="2021-09" db="EMBL/GenBank/DDBJ databases">
        <authorList>
            <consortium name="AG Swart"/>
            <person name="Singh M."/>
            <person name="Singh A."/>
            <person name="Seah K."/>
            <person name="Emmerich C."/>
        </authorList>
    </citation>
    <scope>NUCLEOTIDE SEQUENCE</scope>
    <source>
        <strain evidence="1">ATCC30299</strain>
    </source>
</reference>
<dbReference type="AlphaFoldDB" id="A0AAU9JVP5"/>
<evidence type="ECO:0000313" key="1">
    <source>
        <dbReference type="EMBL" id="CAG9331323.1"/>
    </source>
</evidence>
<organism evidence="1 2">
    <name type="scientific">Blepharisma stoltei</name>
    <dbReference type="NCBI Taxonomy" id="1481888"/>
    <lineage>
        <taxon>Eukaryota</taxon>
        <taxon>Sar</taxon>
        <taxon>Alveolata</taxon>
        <taxon>Ciliophora</taxon>
        <taxon>Postciliodesmatophora</taxon>
        <taxon>Heterotrichea</taxon>
        <taxon>Heterotrichida</taxon>
        <taxon>Blepharismidae</taxon>
        <taxon>Blepharisma</taxon>
    </lineage>
</organism>
<comment type="caution">
    <text evidence="1">The sequence shown here is derived from an EMBL/GenBank/DDBJ whole genome shotgun (WGS) entry which is preliminary data.</text>
</comment>
<protein>
    <submittedName>
        <fullName evidence="1">Uncharacterized protein</fullName>
    </submittedName>
</protein>
<dbReference type="EMBL" id="CAJZBQ010000053">
    <property type="protein sequence ID" value="CAG9331323.1"/>
    <property type="molecule type" value="Genomic_DNA"/>
</dbReference>
<keyword evidence="2" id="KW-1185">Reference proteome</keyword>
<proteinExistence type="predicted"/>
<sequence length="98" mass="11614">MLNSNISIISSIATERRGRPTYRKDYIGFYHAGVWPKRKTIGMFNYYAVYDNYQRDVKTFTFTFTSPNIERFEIIENGEWKSIGSPEYVFAYRGTEKI</sequence>
<accession>A0AAU9JVP5</accession>
<name>A0AAU9JVP5_9CILI</name>
<gene>
    <name evidence="1" type="ORF">BSTOLATCC_MIC53398</name>
</gene>
<dbReference type="Proteomes" id="UP001162131">
    <property type="component" value="Unassembled WGS sequence"/>
</dbReference>
<evidence type="ECO:0000313" key="2">
    <source>
        <dbReference type="Proteomes" id="UP001162131"/>
    </source>
</evidence>